<dbReference type="Proteomes" id="UP000234341">
    <property type="component" value="Unassembled WGS sequence"/>
</dbReference>
<feature type="domain" description="6-phosphogluconate dehydrogenase NADP-binding" evidence="1">
    <location>
        <begin position="4"/>
        <end position="158"/>
    </location>
</feature>
<gene>
    <name evidence="2" type="ORF">CYJ10_27110</name>
</gene>
<evidence type="ECO:0000313" key="2">
    <source>
        <dbReference type="EMBL" id="PLP97500.1"/>
    </source>
</evidence>
<sequence length="162" mass="17208">MATTVAILGLGTMGSAIAVSLVSMGPRLVVWNRTQAKTRPFRARGVRVARTVQEAVNASDVVLIVTSNVMDLDLQIGGISVDVRRKQFVNLTTSMPHELRALKAHIEAAGGAFLNGVVQCSAQEIGSAGAAITFSGDLSVWESRRTILKNLAPNATYIAGRY</sequence>
<organism evidence="2 3">
    <name type="scientific">Cupriavidus pauculus</name>
    <dbReference type="NCBI Taxonomy" id="82633"/>
    <lineage>
        <taxon>Bacteria</taxon>
        <taxon>Pseudomonadati</taxon>
        <taxon>Pseudomonadota</taxon>
        <taxon>Betaproteobacteria</taxon>
        <taxon>Burkholderiales</taxon>
        <taxon>Burkholderiaceae</taxon>
        <taxon>Cupriavidus</taxon>
    </lineage>
</organism>
<reference evidence="2 3" key="1">
    <citation type="submission" date="2017-12" db="EMBL/GenBank/DDBJ databases">
        <title>Genome sequence of the active heterotrophic nitrifier-denitrifier, Cupriavidus pauculus UM1.</title>
        <authorList>
            <person name="Putonti C."/>
            <person name="Castignetti D."/>
        </authorList>
    </citation>
    <scope>NUCLEOTIDE SEQUENCE [LARGE SCALE GENOMIC DNA]</scope>
    <source>
        <strain evidence="2 3">UM1</strain>
    </source>
</reference>
<comment type="caution">
    <text evidence="2">The sequence shown here is derived from an EMBL/GenBank/DDBJ whole genome shotgun (WGS) entry which is preliminary data.</text>
</comment>
<dbReference type="InterPro" id="IPR036291">
    <property type="entry name" value="NAD(P)-bd_dom_sf"/>
</dbReference>
<dbReference type="GO" id="GO:0050661">
    <property type="term" value="F:NADP binding"/>
    <property type="evidence" value="ECO:0007669"/>
    <property type="project" value="InterPro"/>
</dbReference>
<accession>A0A2N5C5P8</accession>
<dbReference type="Pfam" id="PF03446">
    <property type="entry name" value="NAD_binding_2"/>
    <property type="match status" value="1"/>
</dbReference>
<dbReference type="Gene3D" id="3.40.50.720">
    <property type="entry name" value="NAD(P)-binding Rossmann-like Domain"/>
    <property type="match status" value="1"/>
</dbReference>
<dbReference type="AlphaFoldDB" id="A0A2N5C5P8"/>
<dbReference type="PANTHER" id="PTHR43580">
    <property type="entry name" value="OXIDOREDUCTASE GLYR1-RELATED"/>
    <property type="match status" value="1"/>
</dbReference>
<dbReference type="InterPro" id="IPR006115">
    <property type="entry name" value="6PGDH_NADP-bd"/>
</dbReference>
<dbReference type="InterPro" id="IPR051265">
    <property type="entry name" value="HIBADH-related_NP60_sf"/>
</dbReference>
<evidence type="ECO:0000259" key="1">
    <source>
        <dbReference type="Pfam" id="PF03446"/>
    </source>
</evidence>
<dbReference type="SUPFAM" id="SSF51735">
    <property type="entry name" value="NAD(P)-binding Rossmann-fold domains"/>
    <property type="match status" value="1"/>
</dbReference>
<dbReference type="PANTHER" id="PTHR43580:SF2">
    <property type="entry name" value="CYTOKINE-LIKE NUCLEAR FACTOR N-PAC"/>
    <property type="match status" value="1"/>
</dbReference>
<protein>
    <recommendedName>
        <fullName evidence="1">6-phosphogluconate dehydrogenase NADP-binding domain-containing protein</fullName>
    </recommendedName>
</protein>
<dbReference type="RefSeq" id="WP_101684525.1">
    <property type="nucleotide sequence ID" value="NZ_PJRP01000017.1"/>
</dbReference>
<proteinExistence type="predicted"/>
<evidence type="ECO:0000313" key="3">
    <source>
        <dbReference type="Proteomes" id="UP000234341"/>
    </source>
</evidence>
<name>A0A2N5C5P8_9BURK</name>
<dbReference type="OrthoDB" id="9786703at2"/>
<dbReference type="EMBL" id="PJRP01000017">
    <property type="protein sequence ID" value="PLP97500.1"/>
    <property type="molecule type" value="Genomic_DNA"/>
</dbReference>